<accession>A0A316VR19</accession>
<dbReference type="GeneID" id="37033141"/>
<evidence type="ECO:0000313" key="1">
    <source>
        <dbReference type="EMBL" id="PWN40057.1"/>
    </source>
</evidence>
<proteinExistence type="predicted"/>
<reference evidence="1 2" key="1">
    <citation type="journal article" date="2018" name="Mol. Biol. Evol.">
        <title>Broad Genomic Sampling Reveals a Smut Pathogenic Ancestry of the Fungal Clade Ustilaginomycotina.</title>
        <authorList>
            <person name="Kijpornyongpan T."/>
            <person name="Mondo S.J."/>
            <person name="Barry K."/>
            <person name="Sandor L."/>
            <person name="Lee J."/>
            <person name="Lipzen A."/>
            <person name="Pangilinan J."/>
            <person name="LaButti K."/>
            <person name="Hainaut M."/>
            <person name="Henrissat B."/>
            <person name="Grigoriev I.V."/>
            <person name="Spatafora J.W."/>
            <person name="Aime M.C."/>
        </authorList>
    </citation>
    <scope>NUCLEOTIDE SEQUENCE [LARGE SCALE GENOMIC DNA]</scope>
    <source>
        <strain evidence="1 2">MCA 4658</strain>
    </source>
</reference>
<name>A0A316VR19_9BASI</name>
<dbReference type="OrthoDB" id="10621640at2759"/>
<gene>
    <name evidence="1" type="ORF">IE81DRAFT_246190</name>
</gene>
<protein>
    <submittedName>
        <fullName evidence="1">Uncharacterized protein</fullName>
    </submittedName>
</protein>
<dbReference type="InParanoid" id="A0A316VR19"/>
<dbReference type="RefSeq" id="XP_025367217.1">
    <property type="nucleotide sequence ID" value="XM_025511271.1"/>
</dbReference>
<dbReference type="EMBL" id="KZ819432">
    <property type="protein sequence ID" value="PWN40057.1"/>
    <property type="molecule type" value="Genomic_DNA"/>
</dbReference>
<organism evidence="1 2">
    <name type="scientific">Ceraceosorus guamensis</name>
    <dbReference type="NCBI Taxonomy" id="1522189"/>
    <lineage>
        <taxon>Eukaryota</taxon>
        <taxon>Fungi</taxon>
        <taxon>Dikarya</taxon>
        <taxon>Basidiomycota</taxon>
        <taxon>Ustilaginomycotina</taxon>
        <taxon>Exobasidiomycetes</taxon>
        <taxon>Ceraceosorales</taxon>
        <taxon>Ceraceosoraceae</taxon>
        <taxon>Ceraceosorus</taxon>
    </lineage>
</organism>
<dbReference type="Proteomes" id="UP000245783">
    <property type="component" value="Unassembled WGS sequence"/>
</dbReference>
<dbReference type="AlphaFoldDB" id="A0A316VR19"/>
<sequence length="167" mass="19425">MHVLCRSVRRLFGMNLQSARRAIQELQRLRRLSTARMREPLVYSTQTVHEAAHAHACFPSSPFDILKRRERRGVAQSTSPSMSSDLASTLPRKLRGFHPVRFVIQLSGAQIIRFCSRLQCQFDHVKSTVQQQQQQQQQSEMRIPFKFQKLPNMLILFSILESVFCQI</sequence>
<keyword evidence="2" id="KW-1185">Reference proteome</keyword>
<evidence type="ECO:0000313" key="2">
    <source>
        <dbReference type="Proteomes" id="UP000245783"/>
    </source>
</evidence>